<accession>A0A0E9X7Q1</accession>
<reference evidence="1" key="1">
    <citation type="submission" date="2014-11" db="EMBL/GenBank/DDBJ databases">
        <authorList>
            <person name="Amaro Gonzalez C."/>
        </authorList>
    </citation>
    <scope>NUCLEOTIDE SEQUENCE</scope>
</reference>
<dbReference type="EMBL" id="GBXM01010702">
    <property type="protein sequence ID" value="JAH97875.1"/>
    <property type="molecule type" value="Transcribed_RNA"/>
</dbReference>
<proteinExistence type="predicted"/>
<evidence type="ECO:0000313" key="1">
    <source>
        <dbReference type="EMBL" id="JAH97875.1"/>
    </source>
</evidence>
<reference evidence="1" key="2">
    <citation type="journal article" date="2015" name="Fish Shellfish Immunol.">
        <title>Early steps in the European eel (Anguilla anguilla)-Vibrio vulnificus interaction in the gills: Role of the RtxA13 toxin.</title>
        <authorList>
            <person name="Callol A."/>
            <person name="Pajuelo D."/>
            <person name="Ebbesson L."/>
            <person name="Teles M."/>
            <person name="MacKenzie S."/>
            <person name="Amaro C."/>
        </authorList>
    </citation>
    <scope>NUCLEOTIDE SEQUENCE</scope>
</reference>
<protein>
    <submittedName>
        <fullName evidence="1">Uncharacterized protein</fullName>
    </submittedName>
</protein>
<name>A0A0E9X7Q1_ANGAN</name>
<organism evidence="1">
    <name type="scientific">Anguilla anguilla</name>
    <name type="common">European freshwater eel</name>
    <name type="synonym">Muraena anguilla</name>
    <dbReference type="NCBI Taxonomy" id="7936"/>
    <lineage>
        <taxon>Eukaryota</taxon>
        <taxon>Metazoa</taxon>
        <taxon>Chordata</taxon>
        <taxon>Craniata</taxon>
        <taxon>Vertebrata</taxon>
        <taxon>Euteleostomi</taxon>
        <taxon>Actinopterygii</taxon>
        <taxon>Neopterygii</taxon>
        <taxon>Teleostei</taxon>
        <taxon>Anguilliformes</taxon>
        <taxon>Anguillidae</taxon>
        <taxon>Anguilla</taxon>
    </lineage>
</organism>
<sequence length="90" mass="10477">MFIFRVEECVHYIYQVLQVMLQVLAFLPLPKWFYHCCATVTLELHINKCFFRGPEPNLLSLLRSGVPCIADTVLATLQSIARARMTVNWF</sequence>
<dbReference type="AlphaFoldDB" id="A0A0E9X7Q1"/>